<dbReference type="PROSITE" id="PS50858">
    <property type="entry name" value="BSD"/>
    <property type="match status" value="1"/>
</dbReference>
<dbReference type="AlphaFoldDB" id="A0A2Z7CDL1"/>
<name>A0A2Z7CDL1_9LAMI</name>
<dbReference type="SMART" id="SM00751">
    <property type="entry name" value="BSD"/>
    <property type="match status" value="1"/>
</dbReference>
<dbReference type="OrthoDB" id="2021158at2759"/>
<dbReference type="Proteomes" id="UP000250235">
    <property type="component" value="Unassembled WGS sequence"/>
</dbReference>
<dbReference type="PANTHER" id="PTHR31923">
    <property type="entry name" value="BSD DOMAIN-CONTAINING PROTEIN"/>
    <property type="match status" value="1"/>
</dbReference>
<dbReference type="Pfam" id="PF03909">
    <property type="entry name" value="BSD"/>
    <property type="match status" value="1"/>
</dbReference>
<evidence type="ECO:0000256" key="1">
    <source>
        <dbReference type="SAM" id="MobiDB-lite"/>
    </source>
</evidence>
<feature type="compositionally biased region" description="Pro residues" evidence="1">
    <location>
        <begin position="91"/>
        <end position="103"/>
    </location>
</feature>
<proteinExistence type="predicted"/>
<evidence type="ECO:0000313" key="4">
    <source>
        <dbReference type="Proteomes" id="UP000250235"/>
    </source>
</evidence>
<keyword evidence="4" id="KW-1185">Reference proteome</keyword>
<protein>
    <recommendedName>
        <fullName evidence="2">BSD domain-containing protein</fullName>
    </recommendedName>
</protein>
<feature type="compositionally biased region" description="Basic and acidic residues" evidence="1">
    <location>
        <begin position="17"/>
        <end position="32"/>
    </location>
</feature>
<dbReference type="Gene3D" id="1.10.3970.10">
    <property type="entry name" value="BSD domain"/>
    <property type="match status" value="1"/>
</dbReference>
<organism evidence="3 4">
    <name type="scientific">Dorcoceras hygrometricum</name>
    <dbReference type="NCBI Taxonomy" id="472368"/>
    <lineage>
        <taxon>Eukaryota</taxon>
        <taxon>Viridiplantae</taxon>
        <taxon>Streptophyta</taxon>
        <taxon>Embryophyta</taxon>
        <taxon>Tracheophyta</taxon>
        <taxon>Spermatophyta</taxon>
        <taxon>Magnoliopsida</taxon>
        <taxon>eudicotyledons</taxon>
        <taxon>Gunneridae</taxon>
        <taxon>Pentapetalae</taxon>
        <taxon>asterids</taxon>
        <taxon>lamiids</taxon>
        <taxon>Lamiales</taxon>
        <taxon>Gesneriaceae</taxon>
        <taxon>Didymocarpoideae</taxon>
        <taxon>Trichosporeae</taxon>
        <taxon>Loxocarpinae</taxon>
        <taxon>Dorcoceras</taxon>
    </lineage>
</organism>
<feature type="region of interest" description="Disordered" evidence="1">
    <location>
        <begin position="87"/>
        <end position="109"/>
    </location>
</feature>
<gene>
    <name evidence="3" type="ORF">F511_40099</name>
</gene>
<evidence type="ECO:0000259" key="2">
    <source>
        <dbReference type="PROSITE" id="PS50858"/>
    </source>
</evidence>
<accession>A0A2Z7CDL1</accession>
<dbReference type="EMBL" id="KQ999045">
    <property type="protein sequence ID" value="KZV42448.1"/>
    <property type="molecule type" value="Genomic_DNA"/>
</dbReference>
<dbReference type="SUPFAM" id="SSF140383">
    <property type="entry name" value="BSD domain-like"/>
    <property type="match status" value="1"/>
</dbReference>
<feature type="compositionally biased region" description="Basic and acidic residues" evidence="1">
    <location>
        <begin position="39"/>
        <end position="74"/>
    </location>
</feature>
<dbReference type="InterPro" id="IPR005607">
    <property type="entry name" value="BSD_dom"/>
</dbReference>
<reference evidence="3 4" key="1">
    <citation type="journal article" date="2015" name="Proc. Natl. Acad. Sci. U.S.A.">
        <title>The resurrection genome of Boea hygrometrica: A blueprint for survival of dehydration.</title>
        <authorList>
            <person name="Xiao L."/>
            <person name="Yang G."/>
            <person name="Zhang L."/>
            <person name="Yang X."/>
            <person name="Zhao S."/>
            <person name="Ji Z."/>
            <person name="Zhou Q."/>
            <person name="Hu M."/>
            <person name="Wang Y."/>
            <person name="Chen M."/>
            <person name="Xu Y."/>
            <person name="Jin H."/>
            <person name="Xiao X."/>
            <person name="Hu G."/>
            <person name="Bao F."/>
            <person name="Hu Y."/>
            <person name="Wan P."/>
            <person name="Li L."/>
            <person name="Deng X."/>
            <person name="Kuang T."/>
            <person name="Xiang C."/>
            <person name="Zhu J.K."/>
            <person name="Oliver M.J."/>
            <person name="He Y."/>
        </authorList>
    </citation>
    <scope>NUCLEOTIDE SEQUENCE [LARGE SCALE GENOMIC DNA]</scope>
    <source>
        <strain evidence="4">cv. XS01</strain>
    </source>
</reference>
<dbReference type="PANTHER" id="PTHR31923:SF27">
    <property type="entry name" value="BSD DOMAIN-CONTAINING PROTEIN"/>
    <property type="match status" value="1"/>
</dbReference>
<dbReference type="SUPFAM" id="SSF101447">
    <property type="entry name" value="Formin homology 2 domain (FH2 domain)"/>
    <property type="match status" value="1"/>
</dbReference>
<evidence type="ECO:0000313" key="3">
    <source>
        <dbReference type="EMBL" id="KZV42448.1"/>
    </source>
</evidence>
<feature type="region of interest" description="Disordered" evidence="1">
    <location>
        <begin position="1"/>
        <end position="74"/>
    </location>
</feature>
<dbReference type="InterPro" id="IPR035925">
    <property type="entry name" value="BSD_dom_sf"/>
</dbReference>
<sequence length="313" mass="35265">MSWLARSLANTLNLEDGDGHSHEGSPEDRLRDGAGSPGEDQRSADSDDHRSHDGGRNGEDDDHQGRGVREDLSELKDTLTRQFWGVASFLAPPPPPPPPPPRPLQKSVLVRSESKSYWAETDDDYEEEEEEKLVEYDQRRCGQFGEFSNLSRSENFNYAMNAIDDAIGITEEVLAFARNIAHHPETWLDFPLSEEEEFDDFDISDAQYKHALAVEQEAPRLAALRIELCPAHMSEGYFWTVYFVLLHSRLKKHDADLLSSPQSFKPYPCSQKVCRASLPTGCHLGTKSAAEVHCVCLRSGKIISVNLKRRQDV</sequence>
<feature type="domain" description="BSD" evidence="2">
    <location>
        <begin position="198"/>
        <end position="250"/>
    </location>
</feature>